<organism evidence="2">
    <name type="scientific">Streptomyces sp. NBC_00049</name>
    <dbReference type="NCBI Taxonomy" id="2903617"/>
    <lineage>
        <taxon>Bacteria</taxon>
        <taxon>Bacillati</taxon>
        <taxon>Actinomycetota</taxon>
        <taxon>Actinomycetes</taxon>
        <taxon>Kitasatosporales</taxon>
        <taxon>Streptomycetaceae</taxon>
        <taxon>Streptomyces</taxon>
    </lineage>
</organism>
<evidence type="ECO:0000313" key="2">
    <source>
        <dbReference type="EMBL" id="WTU77474.1"/>
    </source>
</evidence>
<reference evidence="2" key="1">
    <citation type="submission" date="2022-10" db="EMBL/GenBank/DDBJ databases">
        <title>The complete genomes of actinobacterial strains from the NBC collection.</title>
        <authorList>
            <person name="Joergensen T.S."/>
            <person name="Alvarez Arevalo M."/>
            <person name="Sterndorff E.B."/>
            <person name="Faurdal D."/>
            <person name="Vuksanovic O."/>
            <person name="Mourched A.-S."/>
            <person name="Charusanti P."/>
            <person name="Shaw S."/>
            <person name="Blin K."/>
            <person name="Weber T."/>
        </authorList>
    </citation>
    <scope>NUCLEOTIDE SEQUENCE</scope>
    <source>
        <strain evidence="2">NBC_00049</strain>
    </source>
</reference>
<sequence>MPPRHHRTDLAAFAEGLAARLPDTWTSTYARHATYPDQIATTSKVWDIGAVGYATSNFVLGHQAVLARADGARLLVFDRPLYRAQFMIGALEPDAPYDAFHEVAEPLGIAIPCDPARAASQVGRRLLPRFEDALRQVRHNTAHPAPRRPEPSLIAGAVSMAWHPDGVVGAVTGVREATAVLYSAGFQYHPYHRQFLLPASYGDREQIARVQAASQQLARIGVGVTMRPARPVPTPTALPARPPSPAVASATR</sequence>
<name>A0AAU2JY23_9ACTN</name>
<dbReference type="AlphaFoldDB" id="A0AAU2JY23"/>
<dbReference type="EMBL" id="CP108264">
    <property type="protein sequence ID" value="WTU77474.1"/>
    <property type="molecule type" value="Genomic_DNA"/>
</dbReference>
<feature type="compositionally biased region" description="Pro residues" evidence="1">
    <location>
        <begin position="230"/>
        <end position="245"/>
    </location>
</feature>
<protein>
    <submittedName>
        <fullName evidence="2">Uncharacterized protein</fullName>
    </submittedName>
</protein>
<feature type="region of interest" description="Disordered" evidence="1">
    <location>
        <begin position="230"/>
        <end position="252"/>
    </location>
</feature>
<gene>
    <name evidence="2" type="ORF">OG327_31410</name>
</gene>
<evidence type="ECO:0000256" key="1">
    <source>
        <dbReference type="SAM" id="MobiDB-lite"/>
    </source>
</evidence>
<proteinExistence type="predicted"/>
<accession>A0AAU2JY23</accession>